<name>A0A1X2GEL7_9FUNG</name>
<keyword evidence="4" id="KW-0732">Signal</keyword>
<sequence length="362" mass="39532">MCQQQLVEVKEPSDLSKVESCKSVLGSILISSPELREVHLNNLKDIQGDLVFRNASEMTWIDAPNLQSVGGALRVETSHSLGVLSLPKLTSAQTVVLNDLPSLKTLTFPGGLTHINHLYMTDTGISKVEGLDETSMEDISIAGNLNLNTLDLSKLQQVDKSMYFSNNGGQFQLDLSGLKAVDHATFEVVKDIRLDMLDRVKGDLYFLDNFFDRLALPNVTVIGGALTVANNTKIQHLAVPQLSRIDGALTVSNNRMLTAVDAFPKLEQVQGSVNLAGAFDDIFLPKLGDVKGGFNAKSSSEKFSCNNINSLKQQEIIKGHSFSCQKVDDQQVFAATTPNHGSRLHPTLLCVALLPLLVLQWY</sequence>
<dbReference type="AlphaFoldDB" id="A0A1X2GEL7"/>
<comment type="caution">
    <text evidence="6">The sequence shown here is derived from an EMBL/GenBank/DDBJ whole genome shotgun (WGS) entry which is preliminary data.</text>
</comment>
<dbReference type="InterPro" id="IPR051648">
    <property type="entry name" value="CWI-Assembly_Regulator"/>
</dbReference>
<keyword evidence="2" id="KW-0134">Cell wall</keyword>
<keyword evidence="7" id="KW-1185">Reference proteome</keyword>
<dbReference type="InterPro" id="IPR036941">
    <property type="entry name" value="Rcpt_L-dom_sf"/>
</dbReference>
<dbReference type="SUPFAM" id="SSF52058">
    <property type="entry name" value="L domain-like"/>
    <property type="match status" value="2"/>
</dbReference>
<dbReference type="GO" id="GO:0009986">
    <property type="term" value="C:cell surface"/>
    <property type="evidence" value="ECO:0007669"/>
    <property type="project" value="TreeGrafter"/>
</dbReference>
<proteinExistence type="predicted"/>
<evidence type="ECO:0000256" key="2">
    <source>
        <dbReference type="ARBA" id="ARBA00022512"/>
    </source>
</evidence>
<organism evidence="6 7">
    <name type="scientific">Hesseltinella vesiculosa</name>
    <dbReference type="NCBI Taxonomy" id="101127"/>
    <lineage>
        <taxon>Eukaryota</taxon>
        <taxon>Fungi</taxon>
        <taxon>Fungi incertae sedis</taxon>
        <taxon>Mucoromycota</taxon>
        <taxon>Mucoromycotina</taxon>
        <taxon>Mucoromycetes</taxon>
        <taxon>Mucorales</taxon>
        <taxon>Cunninghamellaceae</taxon>
        <taxon>Hesseltinella</taxon>
    </lineage>
</organism>
<comment type="subcellular location">
    <subcellularLocation>
        <location evidence="1">Secreted</location>
        <location evidence="1">Cell wall</location>
    </subcellularLocation>
</comment>
<dbReference type="OrthoDB" id="536881at2759"/>
<protein>
    <recommendedName>
        <fullName evidence="8">RNI-like protein</fullName>
    </recommendedName>
</protein>
<evidence type="ECO:0008006" key="8">
    <source>
        <dbReference type="Google" id="ProtNLM"/>
    </source>
</evidence>
<accession>A0A1X2GEL7</accession>
<dbReference type="EMBL" id="MCGT01000019">
    <property type="protein sequence ID" value="ORX51977.1"/>
    <property type="molecule type" value="Genomic_DNA"/>
</dbReference>
<dbReference type="GO" id="GO:0031505">
    <property type="term" value="P:fungal-type cell wall organization"/>
    <property type="evidence" value="ECO:0007669"/>
    <property type="project" value="TreeGrafter"/>
</dbReference>
<dbReference type="GO" id="GO:0009277">
    <property type="term" value="C:fungal-type cell wall"/>
    <property type="evidence" value="ECO:0007669"/>
    <property type="project" value="TreeGrafter"/>
</dbReference>
<evidence type="ECO:0000256" key="5">
    <source>
        <dbReference type="ARBA" id="ARBA00023180"/>
    </source>
</evidence>
<reference evidence="6 7" key="1">
    <citation type="submission" date="2016-07" db="EMBL/GenBank/DDBJ databases">
        <title>Pervasive Adenine N6-methylation of Active Genes in Fungi.</title>
        <authorList>
            <consortium name="DOE Joint Genome Institute"/>
            <person name="Mondo S.J."/>
            <person name="Dannebaum R.O."/>
            <person name="Kuo R.C."/>
            <person name="Labutti K."/>
            <person name="Haridas S."/>
            <person name="Kuo A."/>
            <person name="Salamov A."/>
            <person name="Ahrendt S.R."/>
            <person name="Lipzen A."/>
            <person name="Sullivan W."/>
            <person name="Andreopoulos W.B."/>
            <person name="Clum A."/>
            <person name="Lindquist E."/>
            <person name="Daum C."/>
            <person name="Ramamoorthy G.K."/>
            <person name="Gryganskyi A."/>
            <person name="Culley D."/>
            <person name="Magnuson J.K."/>
            <person name="James T.Y."/>
            <person name="O'Malley M.A."/>
            <person name="Stajich J.E."/>
            <person name="Spatafora J.W."/>
            <person name="Visel A."/>
            <person name="Grigoriev I.V."/>
        </authorList>
    </citation>
    <scope>NUCLEOTIDE SEQUENCE [LARGE SCALE GENOMIC DNA]</scope>
    <source>
        <strain evidence="6 7">NRRL 3301</strain>
    </source>
</reference>
<evidence type="ECO:0000313" key="6">
    <source>
        <dbReference type="EMBL" id="ORX51977.1"/>
    </source>
</evidence>
<evidence type="ECO:0000256" key="3">
    <source>
        <dbReference type="ARBA" id="ARBA00022525"/>
    </source>
</evidence>
<dbReference type="STRING" id="101127.A0A1X2GEL7"/>
<evidence type="ECO:0000313" key="7">
    <source>
        <dbReference type="Proteomes" id="UP000242146"/>
    </source>
</evidence>
<keyword evidence="5" id="KW-0325">Glycoprotein</keyword>
<dbReference type="PANTHER" id="PTHR31018:SF3">
    <property type="entry name" value="RECEPTOR PROTEIN-TYROSINE KINASE"/>
    <property type="match status" value="1"/>
</dbReference>
<dbReference type="Proteomes" id="UP000242146">
    <property type="component" value="Unassembled WGS sequence"/>
</dbReference>
<evidence type="ECO:0000256" key="4">
    <source>
        <dbReference type="ARBA" id="ARBA00022729"/>
    </source>
</evidence>
<dbReference type="PANTHER" id="PTHR31018">
    <property type="entry name" value="SPORULATION-SPECIFIC PROTEIN-RELATED"/>
    <property type="match status" value="1"/>
</dbReference>
<gene>
    <name evidence="6" type="ORF">DM01DRAFT_257374</name>
</gene>
<evidence type="ECO:0000256" key="1">
    <source>
        <dbReference type="ARBA" id="ARBA00004191"/>
    </source>
</evidence>
<keyword evidence="3" id="KW-0964">Secreted</keyword>
<dbReference type="Gene3D" id="3.80.20.20">
    <property type="entry name" value="Receptor L-domain"/>
    <property type="match status" value="1"/>
</dbReference>
<dbReference type="GO" id="GO:0005886">
    <property type="term" value="C:plasma membrane"/>
    <property type="evidence" value="ECO:0007669"/>
    <property type="project" value="TreeGrafter"/>
</dbReference>